<gene>
    <name evidence="3" type="ORF">J8A68_000684</name>
</gene>
<keyword evidence="4" id="KW-1185">Reference proteome</keyword>
<dbReference type="AlphaFoldDB" id="A0A8J5QT27"/>
<dbReference type="InterPro" id="IPR057942">
    <property type="entry name" value="TPR_TNPO3_IPO13_3rd"/>
</dbReference>
<reference evidence="3 4" key="1">
    <citation type="journal article" date="2021" name="DNA Res.">
        <title>Genome analysis of Candida subhashii reveals its hybrid nature and dual mitochondrial genome conformations.</title>
        <authorList>
            <person name="Mixao V."/>
            <person name="Hegedusova E."/>
            <person name="Saus E."/>
            <person name="Pryszcz L.P."/>
            <person name="Cillingova A."/>
            <person name="Nosek J."/>
            <person name="Gabaldon T."/>
        </authorList>
    </citation>
    <scope>NUCLEOTIDE SEQUENCE [LARGE SCALE GENOMIC DNA]</scope>
    <source>
        <strain evidence="3 4">CBS 10753</strain>
    </source>
</reference>
<dbReference type="FunFam" id="1.25.10.10:FF:000266">
    <property type="entry name" value="mRNA transport regulator MTR10"/>
    <property type="match status" value="1"/>
</dbReference>
<dbReference type="PANTHER" id="PTHR12363:SF53">
    <property type="entry name" value="MRNA TRANSPORT REGULATOR MTR10"/>
    <property type="match status" value="1"/>
</dbReference>
<comment type="caution">
    <text evidence="3">The sequence shown here is derived from an EMBL/GenBank/DDBJ whole genome shotgun (WGS) entry which is preliminary data.</text>
</comment>
<evidence type="ECO:0000313" key="4">
    <source>
        <dbReference type="Proteomes" id="UP000694255"/>
    </source>
</evidence>
<dbReference type="InterPro" id="IPR057941">
    <property type="entry name" value="TPR_TNPO3_IPO13_2nd"/>
</dbReference>
<feature type="domain" description="Importin N-terminal" evidence="2">
    <location>
        <begin position="30"/>
        <end position="98"/>
    </location>
</feature>
<dbReference type="Proteomes" id="UP000694255">
    <property type="component" value="Unassembled WGS sequence"/>
</dbReference>
<dbReference type="RefSeq" id="XP_049266090.1">
    <property type="nucleotide sequence ID" value="XM_049410385.1"/>
</dbReference>
<dbReference type="PROSITE" id="PS50166">
    <property type="entry name" value="IMPORTIN_B_NT"/>
    <property type="match status" value="1"/>
</dbReference>
<dbReference type="GO" id="GO:0031267">
    <property type="term" value="F:small GTPase binding"/>
    <property type="evidence" value="ECO:0007669"/>
    <property type="project" value="InterPro"/>
</dbReference>
<evidence type="ECO:0000256" key="1">
    <source>
        <dbReference type="SAM" id="MobiDB-lite"/>
    </source>
</evidence>
<protein>
    <submittedName>
        <fullName evidence="3">MTR10</fullName>
    </submittedName>
</protein>
<dbReference type="InterPro" id="IPR058537">
    <property type="entry name" value="TPR_TNPO3_IPO13_4th"/>
</dbReference>
<sequence>MASTNETLTRLNHALDTMYTNAAQQEKVQATQFLEAFQKSQEAWEIVHIILNDDNLTNIQIKLFASQTLRSKITYDLLQLPESNYEQLKNSILDIIVKYSLPNQKLIRTQLSVALSQLALQYLSWTNAFSEIVNKLSSNQSLLPVLLEFLKILPEELSDVKKTNLSDEEFNQRTQNLISDNVEQVLLILKNLTDSSQGGDSLLSSSILDCLNSWIKECPIESVLQISSLTALVFQSLSNDQTFDKAIECLCTIIRETRDIENDELIDALYQQILQLNKFMQEHPDKLEDPETIDGLTRLYVECGEAWHVLIAKNPKHFKPLVQILLHSCKYEDDLDVVKYTFYFWYLLKQLLTMDKFQESKAEFRDIYAELITIIIKHLTYPITGNDDDLFNGDKEQEDKFKEFRYEMGDVLKDCCAIVGPTIGLSIPFQQIQTLLSNASTTSYQWQHLEAPLFSMRTMAKEIPTKEKTMLPTIMSYLVQLPEHPKIRYAATLVLGRYTEWTAKNPEFLEPQLDYIIKGFEPASTASASGTSTPVPRGSVPPGSADSKAKNDIAIAASRALMYFCQDCSELLVNYLEQLYMLYGQVKDRLDLESHYELADGLAHVISKVPEENMYKTTEMFLAPTLELLRKLSESGAGNEKLIADQVEVITIFIQVLKSPDFEKPSYPVADLFMDKIWPVVCQLLNNFGSTLIVSERIQKLIKAGVQSFSTYLNRILPDLANLLVQGFKTTNFGCYLWVSGVVIREFGDEYSTAEVKEAVYQFGLQQCFTFFEILQGKNEEQLKQLPDVIEDFFRMMNDLLMFYPHKLLHNFELLNSTLNSAQLTLSIINEFEPIISCVHFLIDLVSWGLPHPPISLFEDNPEPLKQSMQQFVMLDNHGGELLRVVLNGIIFRFHNDVQQDANDLMLKILRVVPDTNLPVTWLSEVVNSLPNIQKKETDRLLNTVSVALPNKDNRRVRSALRDFVSWYSRKNVSPRSEF</sequence>
<dbReference type="SMART" id="SM00913">
    <property type="entry name" value="IBN_N"/>
    <property type="match status" value="1"/>
</dbReference>
<dbReference type="GO" id="GO:0005737">
    <property type="term" value="C:cytoplasm"/>
    <property type="evidence" value="ECO:0007669"/>
    <property type="project" value="TreeGrafter"/>
</dbReference>
<dbReference type="InterPro" id="IPR001494">
    <property type="entry name" value="Importin-beta_N"/>
</dbReference>
<dbReference type="Pfam" id="PF24140">
    <property type="entry name" value="TPR_TNPO3_IPO13_3rd"/>
    <property type="match status" value="1"/>
</dbReference>
<dbReference type="InterPro" id="IPR013598">
    <property type="entry name" value="Exportin-1/Importin-b-like"/>
</dbReference>
<proteinExistence type="predicted"/>
<organism evidence="3 4">
    <name type="scientific">[Candida] subhashii</name>
    <dbReference type="NCBI Taxonomy" id="561895"/>
    <lineage>
        <taxon>Eukaryota</taxon>
        <taxon>Fungi</taxon>
        <taxon>Dikarya</taxon>
        <taxon>Ascomycota</taxon>
        <taxon>Saccharomycotina</taxon>
        <taxon>Pichiomycetes</taxon>
        <taxon>Debaryomycetaceae</taxon>
        <taxon>Spathaspora</taxon>
    </lineage>
</organism>
<evidence type="ECO:0000313" key="3">
    <source>
        <dbReference type="EMBL" id="KAG7665858.1"/>
    </source>
</evidence>
<dbReference type="PANTHER" id="PTHR12363">
    <property type="entry name" value="TRANSPORTIN 3 AND IMPORTIN 13"/>
    <property type="match status" value="1"/>
</dbReference>
<dbReference type="Pfam" id="PF03810">
    <property type="entry name" value="IBN_N"/>
    <property type="match status" value="1"/>
</dbReference>
<accession>A0A8J5QT27</accession>
<feature type="region of interest" description="Disordered" evidence="1">
    <location>
        <begin position="526"/>
        <end position="548"/>
    </location>
</feature>
<evidence type="ECO:0000259" key="2">
    <source>
        <dbReference type="PROSITE" id="PS50166"/>
    </source>
</evidence>
<name>A0A8J5QT27_9ASCO</name>
<dbReference type="GeneID" id="73467485"/>
<dbReference type="OrthoDB" id="435593at2759"/>
<dbReference type="GO" id="GO:0006606">
    <property type="term" value="P:protein import into nucleus"/>
    <property type="evidence" value="ECO:0007669"/>
    <property type="project" value="TreeGrafter"/>
</dbReference>
<dbReference type="Pfam" id="PF24139">
    <property type="entry name" value="TPR_TNPO3_IPO13_4th"/>
    <property type="match status" value="1"/>
</dbReference>
<dbReference type="InterPro" id="IPR051345">
    <property type="entry name" value="Importin_beta-like_NTR"/>
</dbReference>
<dbReference type="EMBL" id="JAGSYN010000046">
    <property type="protein sequence ID" value="KAG7665858.1"/>
    <property type="molecule type" value="Genomic_DNA"/>
</dbReference>
<dbReference type="Pfam" id="PF08389">
    <property type="entry name" value="Xpo1"/>
    <property type="match status" value="1"/>
</dbReference>
<dbReference type="Pfam" id="PF24138">
    <property type="entry name" value="TPR_TNPO3_IPO13_2nd"/>
    <property type="match status" value="1"/>
</dbReference>